<evidence type="ECO:0000313" key="2">
    <source>
        <dbReference type="Proteomes" id="UP000094342"/>
    </source>
</evidence>
<dbReference type="OrthoDB" id="9790409at2"/>
<dbReference type="Pfam" id="PF20398">
    <property type="entry name" value="DUF6691"/>
    <property type="match status" value="1"/>
</dbReference>
<dbReference type="Proteomes" id="UP000094342">
    <property type="component" value="Unassembled WGS sequence"/>
</dbReference>
<dbReference type="InterPro" id="IPR046513">
    <property type="entry name" value="DUF6691"/>
</dbReference>
<gene>
    <name evidence="1" type="ORF">A8M32_10740</name>
</gene>
<organism evidence="1 2">
    <name type="scientific">Sinorhizobium alkalisoli</name>
    <dbReference type="NCBI Taxonomy" id="1752398"/>
    <lineage>
        <taxon>Bacteria</taxon>
        <taxon>Pseudomonadati</taxon>
        <taxon>Pseudomonadota</taxon>
        <taxon>Alphaproteobacteria</taxon>
        <taxon>Hyphomicrobiales</taxon>
        <taxon>Rhizobiaceae</taxon>
        <taxon>Sinorhizobium/Ensifer group</taxon>
        <taxon>Sinorhizobium</taxon>
    </lineage>
</organism>
<name>A0A1E3VDR4_9HYPH</name>
<accession>A0A1E3VDR4</accession>
<dbReference type="STRING" id="1752398.A8M32_10740"/>
<proteinExistence type="predicted"/>
<dbReference type="EMBL" id="LYBW01000056">
    <property type="protein sequence ID" value="ODR91271.1"/>
    <property type="molecule type" value="Genomic_DNA"/>
</dbReference>
<protein>
    <submittedName>
        <fullName evidence="1">Uncharacterized protein</fullName>
    </submittedName>
</protein>
<keyword evidence="2" id="KW-1185">Reference proteome</keyword>
<dbReference type="RefSeq" id="WP_069458379.1">
    <property type="nucleotide sequence ID" value="NZ_CP034909.1"/>
</dbReference>
<reference evidence="2" key="1">
    <citation type="submission" date="2016-05" db="EMBL/GenBank/DDBJ databases">
        <authorList>
            <person name="Li Y."/>
        </authorList>
    </citation>
    <scope>NUCLEOTIDE SEQUENCE [LARGE SCALE GENOMIC DNA]</scope>
    <source>
        <strain evidence="2">YIC4027</strain>
    </source>
</reference>
<comment type="caution">
    <text evidence="1">The sequence shown here is derived from an EMBL/GenBank/DDBJ whole genome shotgun (WGS) entry which is preliminary data.</text>
</comment>
<evidence type="ECO:0000313" key="1">
    <source>
        <dbReference type="EMBL" id="ODR91271.1"/>
    </source>
</evidence>
<dbReference type="AlphaFoldDB" id="A0A1E3VDR4"/>
<sequence length="148" mass="15626">MNRNAACRIAAALVSGAIFGLGLSISGMLNPARVRGFLDITRDWDPTLAFVLAGAVIVSAAGMALVRRMPRPLLDDRFHLPETQVIDRRLIVGSAIFGVGWGLVGLCPGPALASLSLGLPATVLFVAAMLAGMVAHDRLQGARLWQRV</sequence>